<gene>
    <name evidence="1" type="ORF">DPMN_005098</name>
</gene>
<name>A0A9D4RW63_DREPO</name>
<comment type="caution">
    <text evidence="1">The sequence shown here is derived from an EMBL/GenBank/DDBJ whole genome shotgun (WGS) entry which is preliminary data.</text>
</comment>
<dbReference type="Proteomes" id="UP000828390">
    <property type="component" value="Unassembled WGS sequence"/>
</dbReference>
<accession>A0A9D4RW63</accession>
<dbReference type="AlphaFoldDB" id="A0A9D4RW63"/>
<reference evidence="1" key="2">
    <citation type="submission" date="2020-11" db="EMBL/GenBank/DDBJ databases">
        <authorList>
            <person name="McCartney M.A."/>
            <person name="Auch B."/>
            <person name="Kono T."/>
            <person name="Mallez S."/>
            <person name="Becker A."/>
            <person name="Gohl D.M."/>
            <person name="Silverstein K.A.T."/>
            <person name="Koren S."/>
            <person name="Bechman K.B."/>
            <person name="Herman A."/>
            <person name="Abrahante J.E."/>
            <person name="Garbe J."/>
        </authorList>
    </citation>
    <scope>NUCLEOTIDE SEQUENCE</scope>
    <source>
        <strain evidence="1">Duluth1</strain>
        <tissue evidence="1">Whole animal</tissue>
    </source>
</reference>
<protein>
    <submittedName>
        <fullName evidence="1">Uncharacterized protein</fullName>
    </submittedName>
</protein>
<sequence length="107" mass="12498">MYSGLVSDRNTQRTSRLLTRLYYSHIKKNAKCPPPDGHVFQPFGTIFKLAQIIIWTNLPTKFHENRPINVACRMLTMHMLTMYSRQRTTRKCSKSACCAQLGHTFYK</sequence>
<dbReference type="EMBL" id="JAIWYP010000001">
    <property type="protein sequence ID" value="KAH3881175.1"/>
    <property type="molecule type" value="Genomic_DNA"/>
</dbReference>
<organism evidence="1 2">
    <name type="scientific">Dreissena polymorpha</name>
    <name type="common">Zebra mussel</name>
    <name type="synonym">Mytilus polymorpha</name>
    <dbReference type="NCBI Taxonomy" id="45954"/>
    <lineage>
        <taxon>Eukaryota</taxon>
        <taxon>Metazoa</taxon>
        <taxon>Spiralia</taxon>
        <taxon>Lophotrochozoa</taxon>
        <taxon>Mollusca</taxon>
        <taxon>Bivalvia</taxon>
        <taxon>Autobranchia</taxon>
        <taxon>Heteroconchia</taxon>
        <taxon>Euheterodonta</taxon>
        <taxon>Imparidentia</taxon>
        <taxon>Neoheterodontei</taxon>
        <taxon>Myida</taxon>
        <taxon>Dreissenoidea</taxon>
        <taxon>Dreissenidae</taxon>
        <taxon>Dreissena</taxon>
    </lineage>
</organism>
<evidence type="ECO:0000313" key="2">
    <source>
        <dbReference type="Proteomes" id="UP000828390"/>
    </source>
</evidence>
<evidence type="ECO:0000313" key="1">
    <source>
        <dbReference type="EMBL" id="KAH3881175.1"/>
    </source>
</evidence>
<reference evidence="1" key="1">
    <citation type="journal article" date="2019" name="bioRxiv">
        <title>The Genome of the Zebra Mussel, Dreissena polymorpha: A Resource for Invasive Species Research.</title>
        <authorList>
            <person name="McCartney M.A."/>
            <person name="Auch B."/>
            <person name="Kono T."/>
            <person name="Mallez S."/>
            <person name="Zhang Y."/>
            <person name="Obille A."/>
            <person name="Becker A."/>
            <person name="Abrahante J.E."/>
            <person name="Garbe J."/>
            <person name="Badalamenti J.P."/>
            <person name="Herman A."/>
            <person name="Mangelson H."/>
            <person name="Liachko I."/>
            <person name="Sullivan S."/>
            <person name="Sone E.D."/>
            <person name="Koren S."/>
            <person name="Silverstein K.A.T."/>
            <person name="Beckman K.B."/>
            <person name="Gohl D.M."/>
        </authorList>
    </citation>
    <scope>NUCLEOTIDE SEQUENCE</scope>
    <source>
        <strain evidence="1">Duluth1</strain>
        <tissue evidence="1">Whole animal</tissue>
    </source>
</reference>
<keyword evidence="2" id="KW-1185">Reference proteome</keyword>
<proteinExistence type="predicted"/>